<dbReference type="Proteomes" id="UP000193040">
    <property type="component" value="Unassembled WGS sequence"/>
</dbReference>
<dbReference type="AlphaFoldDB" id="A0A1X0Y7R8"/>
<reference evidence="1 2" key="1">
    <citation type="submission" date="2017-03" db="EMBL/GenBank/DDBJ databases">
        <title>Genomic insights into Mycobacterium simiae human colonization.</title>
        <authorList>
            <person name="Steffani J.L."/>
            <person name="Brunck M.E."/>
            <person name="Cruz E."/>
            <person name="Montiel R."/>
            <person name="Barona F."/>
        </authorList>
    </citation>
    <scope>NUCLEOTIDE SEQUENCE [LARGE SCALE GENOMIC DNA]</scope>
    <source>
        <strain evidence="1 2">MsiGto</strain>
    </source>
</reference>
<gene>
    <name evidence="1" type="ORF">B5M45_13095</name>
</gene>
<sequence length="293" mass="32571">MEPLALSLTVTPARSQFKKMMGQNNHFLITILVGLDCVETGQATLSPTFSTSWSPRSAKTSARRSRDFAIKALLAWAADSLDAYRRHLITPPGLYLTASECDSVKAQQGLWPRFKCLADLSGAPLAPEKDMVELLVVWRNKVVHTNSRDAITGELSRRLLENQSRIGEKYRDLHIRRAMDAAAHGAAPTFKEITALVSAAHELVKQVDSAVVARIDLDHYFRSALATYVAADPAKRTDNIWGRDPVRRRTSLLQIAQNAGMSTRSGDRTISSEFINELVTWTPKDARRELSSE</sequence>
<organism evidence="1 2">
    <name type="scientific">Mycobacterium simiae</name>
    <name type="common">Mycobacterium habana</name>
    <dbReference type="NCBI Taxonomy" id="1784"/>
    <lineage>
        <taxon>Bacteria</taxon>
        <taxon>Bacillati</taxon>
        <taxon>Actinomycetota</taxon>
        <taxon>Actinomycetes</taxon>
        <taxon>Mycobacteriales</taxon>
        <taxon>Mycobacteriaceae</taxon>
        <taxon>Mycobacterium</taxon>
        <taxon>Mycobacterium simiae complex</taxon>
    </lineage>
</organism>
<keyword evidence="2" id="KW-1185">Reference proteome</keyword>
<name>A0A1X0Y7R8_MYCSI</name>
<accession>A0A1X0Y7R8</accession>
<protein>
    <submittedName>
        <fullName evidence="1">Uncharacterized protein</fullName>
    </submittedName>
</protein>
<evidence type="ECO:0000313" key="1">
    <source>
        <dbReference type="EMBL" id="ORJ61159.1"/>
    </source>
</evidence>
<proteinExistence type="predicted"/>
<dbReference type="EMBL" id="MZZM01000016">
    <property type="protein sequence ID" value="ORJ61159.1"/>
    <property type="molecule type" value="Genomic_DNA"/>
</dbReference>
<comment type="caution">
    <text evidence="1">The sequence shown here is derived from an EMBL/GenBank/DDBJ whole genome shotgun (WGS) entry which is preliminary data.</text>
</comment>
<evidence type="ECO:0000313" key="2">
    <source>
        <dbReference type="Proteomes" id="UP000193040"/>
    </source>
</evidence>